<proteinExistence type="predicted"/>
<feature type="non-terminal residue" evidence="2">
    <location>
        <position position="60"/>
    </location>
</feature>
<evidence type="ECO:0000256" key="1">
    <source>
        <dbReference type="SAM" id="SignalP"/>
    </source>
</evidence>
<reference evidence="2" key="2">
    <citation type="submission" date="2023-05" db="EMBL/GenBank/DDBJ databases">
        <authorList>
            <person name="Fouks B."/>
        </authorList>
    </citation>
    <scope>NUCLEOTIDE SEQUENCE</scope>
    <source>
        <strain evidence="2">Stay&amp;Tobe</strain>
        <tissue evidence="2">Testes</tissue>
    </source>
</reference>
<feature type="non-terminal residue" evidence="2">
    <location>
        <position position="1"/>
    </location>
</feature>
<keyword evidence="3" id="KW-1185">Reference proteome</keyword>
<evidence type="ECO:0000313" key="3">
    <source>
        <dbReference type="Proteomes" id="UP001233999"/>
    </source>
</evidence>
<evidence type="ECO:0000313" key="2">
    <source>
        <dbReference type="EMBL" id="KAJ9598425.1"/>
    </source>
</evidence>
<organism evidence="2 3">
    <name type="scientific">Diploptera punctata</name>
    <name type="common">Pacific beetle cockroach</name>
    <dbReference type="NCBI Taxonomy" id="6984"/>
    <lineage>
        <taxon>Eukaryota</taxon>
        <taxon>Metazoa</taxon>
        <taxon>Ecdysozoa</taxon>
        <taxon>Arthropoda</taxon>
        <taxon>Hexapoda</taxon>
        <taxon>Insecta</taxon>
        <taxon>Pterygota</taxon>
        <taxon>Neoptera</taxon>
        <taxon>Polyneoptera</taxon>
        <taxon>Dictyoptera</taxon>
        <taxon>Blattodea</taxon>
        <taxon>Blaberoidea</taxon>
        <taxon>Blaberidae</taxon>
        <taxon>Diplopterinae</taxon>
        <taxon>Diploptera</taxon>
    </lineage>
</organism>
<reference evidence="2" key="1">
    <citation type="journal article" date="2023" name="IScience">
        <title>Live-bearing cockroach genome reveals convergent evolutionary mechanisms linked to viviparity in insects and beyond.</title>
        <authorList>
            <person name="Fouks B."/>
            <person name="Harrison M.C."/>
            <person name="Mikhailova A.A."/>
            <person name="Marchal E."/>
            <person name="English S."/>
            <person name="Carruthers M."/>
            <person name="Jennings E.C."/>
            <person name="Chiamaka E.L."/>
            <person name="Frigard R.A."/>
            <person name="Pippel M."/>
            <person name="Attardo G.M."/>
            <person name="Benoit J.B."/>
            <person name="Bornberg-Bauer E."/>
            <person name="Tobe S.S."/>
        </authorList>
    </citation>
    <scope>NUCLEOTIDE SEQUENCE</scope>
    <source>
        <strain evidence="2">Stay&amp;Tobe</strain>
    </source>
</reference>
<gene>
    <name evidence="2" type="ORF">L9F63_010892</name>
</gene>
<protein>
    <submittedName>
        <fullName evidence="2">Uncharacterized protein</fullName>
    </submittedName>
</protein>
<dbReference type="Proteomes" id="UP001233999">
    <property type="component" value="Unassembled WGS sequence"/>
</dbReference>
<accession>A0AAD8AGN5</accession>
<keyword evidence="1" id="KW-0732">Signal</keyword>
<sequence length="60" mass="6953">LKSLFFCLTYLVLTLSRIRFFYSHLETESLFGIPINPNLLEFSPNFVCPEFPICVPNLVV</sequence>
<comment type="caution">
    <text evidence="2">The sequence shown here is derived from an EMBL/GenBank/DDBJ whole genome shotgun (WGS) entry which is preliminary data.</text>
</comment>
<feature type="chain" id="PRO_5042047190" evidence="1">
    <location>
        <begin position="17"/>
        <end position="60"/>
    </location>
</feature>
<feature type="signal peptide" evidence="1">
    <location>
        <begin position="1"/>
        <end position="16"/>
    </location>
</feature>
<name>A0AAD8AGN5_DIPPU</name>
<dbReference type="EMBL" id="JASPKZ010001220">
    <property type="protein sequence ID" value="KAJ9598425.1"/>
    <property type="molecule type" value="Genomic_DNA"/>
</dbReference>
<dbReference type="AlphaFoldDB" id="A0AAD8AGN5"/>